<feature type="domain" description="D-isomer specific 2-hydroxyacid dehydrogenase NAD-binding" evidence="5">
    <location>
        <begin position="116"/>
        <end position="289"/>
    </location>
</feature>
<keyword evidence="1 3" id="KW-0560">Oxidoreductase</keyword>
<dbReference type="OrthoDB" id="9787219at2"/>
<dbReference type="Proteomes" id="UP000289184">
    <property type="component" value="Unassembled WGS sequence"/>
</dbReference>
<dbReference type="AlphaFoldDB" id="A0A446C4X9"/>
<dbReference type="RefSeq" id="WP_129526085.1">
    <property type="nucleotide sequence ID" value="NZ_UFQB01000002.1"/>
</dbReference>
<protein>
    <submittedName>
        <fullName evidence="6">Glyoxylate/hydroxypyruvate reductase A</fullName>
        <ecNumber evidence="6">1.1.1.79</ecNumber>
    </submittedName>
</protein>
<comment type="similarity">
    <text evidence="3">Belongs to the D-isomer specific 2-hydroxyacid dehydrogenase family.</text>
</comment>
<name>A0A446C4X9_9BURK</name>
<accession>A0A446C4X9</accession>
<evidence type="ECO:0000256" key="1">
    <source>
        <dbReference type="ARBA" id="ARBA00023002"/>
    </source>
</evidence>
<reference evidence="6 7" key="1">
    <citation type="submission" date="2018-07" db="EMBL/GenBank/DDBJ databases">
        <authorList>
            <person name="Peeters C."/>
        </authorList>
    </citation>
    <scope>NUCLEOTIDE SEQUENCE [LARGE SCALE GENOMIC DNA]</scope>
    <source>
        <strain evidence="6 7">LMG 3411</strain>
    </source>
</reference>
<dbReference type="SUPFAM" id="SSF51735">
    <property type="entry name" value="NAD(P)-binding Rossmann-fold domains"/>
    <property type="match status" value="1"/>
</dbReference>
<dbReference type="EC" id="1.1.1.79" evidence="6"/>
<dbReference type="PANTHER" id="PTHR43333:SF1">
    <property type="entry name" value="D-ISOMER SPECIFIC 2-HYDROXYACID DEHYDROGENASE NAD-BINDING DOMAIN-CONTAINING PROTEIN"/>
    <property type="match status" value="1"/>
</dbReference>
<organism evidence="6 7">
    <name type="scientific">Achromobacter agilis</name>
    <dbReference type="NCBI Taxonomy" id="1353888"/>
    <lineage>
        <taxon>Bacteria</taxon>
        <taxon>Pseudomonadati</taxon>
        <taxon>Pseudomonadota</taxon>
        <taxon>Betaproteobacteria</taxon>
        <taxon>Burkholderiales</taxon>
        <taxon>Alcaligenaceae</taxon>
        <taxon>Achromobacter</taxon>
    </lineage>
</organism>
<evidence type="ECO:0000313" key="7">
    <source>
        <dbReference type="Proteomes" id="UP000289184"/>
    </source>
</evidence>
<keyword evidence="7" id="KW-1185">Reference proteome</keyword>
<evidence type="ECO:0000259" key="5">
    <source>
        <dbReference type="Pfam" id="PF02826"/>
    </source>
</evidence>
<dbReference type="InterPro" id="IPR006140">
    <property type="entry name" value="D-isomer_DH_NAD-bd"/>
</dbReference>
<dbReference type="GO" id="GO:0051287">
    <property type="term" value="F:NAD binding"/>
    <property type="evidence" value="ECO:0007669"/>
    <property type="project" value="InterPro"/>
</dbReference>
<dbReference type="SUPFAM" id="SSF52283">
    <property type="entry name" value="Formate/glycerate dehydrogenase catalytic domain-like"/>
    <property type="match status" value="1"/>
</dbReference>
<evidence type="ECO:0000313" key="6">
    <source>
        <dbReference type="EMBL" id="SSW62918.1"/>
    </source>
</evidence>
<evidence type="ECO:0000259" key="4">
    <source>
        <dbReference type="Pfam" id="PF00389"/>
    </source>
</evidence>
<feature type="domain" description="D-isomer specific 2-hydroxyacid dehydrogenase catalytic" evidence="4">
    <location>
        <begin position="63"/>
        <end position="317"/>
    </location>
</feature>
<dbReference type="CDD" id="cd12164">
    <property type="entry name" value="GDH_like_2"/>
    <property type="match status" value="1"/>
</dbReference>
<dbReference type="InterPro" id="IPR006139">
    <property type="entry name" value="D-isomer_2_OHA_DH_cat_dom"/>
</dbReference>
<dbReference type="InterPro" id="IPR036291">
    <property type="entry name" value="NAD(P)-bd_dom_sf"/>
</dbReference>
<keyword evidence="2" id="KW-0520">NAD</keyword>
<evidence type="ECO:0000256" key="3">
    <source>
        <dbReference type="RuleBase" id="RU003719"/>
    </source>
</evidence>
<dbReference type="GO" id="GO:0030267">
    <property type="term" value="F:glyoxylate reductase (NADPH) activity"/>
    <property type="evidence" value="ECO:0007669"/>
    <property type="project" value="UniProtKB-EC"/>
</dbReference>
<proteinExistence type="inferred from homology"/>
<dbReference type="Gene3D" id="3.40.50.720">
    <property type="entry name" value="NAD(P)-binding Rossmann-like Domain"/>
    <property type="match status" value="2"/>
</dbReference>
<dbReference type="EMBL" id="UFQB01000002">
    <property type="protein sequence ID" value="SSW62918.1"/>
    <property type="molecule type" value="Genomic_DNA"/>
</dbReference>
<gene>
    <name evidence="6" type="primary">ghrA_1</name>
    <name evidence="6" type="ORF">AGI3411_00767</name>
</gene>
<keyword evidence="6" id="KW-0670">Pyruvate</keyword>
<evidence type="ECO:0000256" key="2">
    <source>
        <dbReference type="ARBA" id="ARBA00023027"/>
    </source>
</evidence>
<sequence length="324" mass="34681">MSVPILPPEAGRPPCIALLSRVLDMRYLMPAFQALRPDIEWRTGDALGKPEDIDAAVCWQPPHGVLRTLPNLRLIQSIGAGVDHIYADPALPRHVPVCRVAEAGMTAGMSTYVAWAVINRHRHFPDYTRNSVQGIWRESPIVPPSEHRVGIAGLGRLGLAAARALAALGYRVSGWSRSPKTDLPEGITGYHGAAGLPPLLAAADTLVCLLPLTDDTRGFLNADTFAQMPRGAHVVNAGRGEHLVAQDLLAALASGQLGYATLDATPEEPLPQGHAFWNHPGILVTPHIATRTPAEAIARQTLENLLAVQSGKRPETCADAARGY</sequence>
<dbReference type="PANTHER" id="PTHR43333">
    <property type="entry name" value="2-HACID_DH_C DOMAIN-CONTAINING PROTEIN"/>
    <property type="match status" value="1"/>
</dbReference>
<dbReference type="Pfam" id="PF00389">
    <property type="entry name" value="2-Hacid_dh"/>
    <property type="match status" value="1"/>
</dbReference>
<dbReference type="Pfam" id="PF02826">
    <property type="entry name" value="2-Hacid_dh_C"/>
    <property type="match status" value="1"/>
</dbReference>